<evidence type="ECO:0000313" key="3">
    <source>
        <dbReference type="Proteomes" id="UP000799766"/>
    </source>
</evidence>
<dbReference type="Pfam" id="PF01636">
    <property type="entry name" value="APH"/>
    <property type="match status" value="1"/>
</dbReference>
<protein>
    <recommendedName>
        <fullName evidence="1">Aminoglycoside phosphotransferase domain-containing protein</fullName>
    </recommendedName>
</protein>
<gene>
    <name evidence="2" type="ORF">BDY21DRAFT_387682</name>
</gene>
<sequence>MPMCGCDIENCLRPAVRTLGDRVLCDRHLCSQHLQAGFHDCPKLEDAETYVLAAREAERKEMERLLEKVDTQTLAAHASRLRQGIPCSVPALQYDREKRSSVTGGMNCHLDIHFEDGMIWMARIHYIIQSEVSSLRFLERTSVPAPRVFDYALEGANNPVGVGYVLIEKMPGSSLQWSLASSQQRNKVMEQLGNILVELHRYPFDRMGCLDRIGSSHVGSFARESLTDFDESHMLTLGPYSSLEEYHVASIRLILNLIIREELYTERSVDAYLIHRFLLDLVPSILPRSAGEGMKFFLKHADDKGDHVLVDEEYNITECIAFNSPAMLLPVSDFYKGVNELGNEEAEFARIFERKGYPGLAEIVRQGRLQHRFAFCCEYDLADWSGFLGLFRGLRDAIGVDHDLSWDDRKKSL</sequence>
<dbReference type="EMBL" id="MU001692">
    <property type="protein sequence ID" value="KAF2454310.1"/>
    <property type="molecule type" value="Genomic_DNA"/>
</dbReference>
<evidence type="ECO:0000259" key="1">
    <source>
        <dbReference type="Pfam" id="PF01636"/>
    </source>
</evidence>
<dbReference type="OrthoDB" id="5327538at2759"/>
<accession>A0A6A6NR66</accession>
<dbReference type="PANTHER" id="PTHR21310">
    <property type="entry name" value="AMINOGLYCOSIDE PHOSPHOTRANSFERASE-RELATED-RELATED"/>
    <property type="match status" value="1"/>
</dbReference>
<keyword evidence="3" id="KW-1185">Reference proteome</keyword>
<dbReference type="AlphaFoldDB" id="A0A6A6NR66"/>
<reference evidence="2" key="1">
    <citation type="journal article" date="2020" name="Stud. Mycol.">
        <title>101 Dothideomycetes genomes: a test case for predicting lifestyles and emergence of pathogens.</title>
        <authorList>
            <person name="Haridas S."/>
            <person name="Albert R."/>
            <person name="Binder M."/>
            <person name="Bloem J."/>
            <person name="Labutti K."/>
            <person name="Salamov A."/>
            <person name="Andreopoulos B."/>
            <person name="Baker S."/>
            <person name="Barry K."/>
            <person name="Bills G."/>
            <person name="Bluhm B."/>
            <person name="Cannon C."/>
            <person name="Castanera R."/>
            <person name="Culley D."/>
            <person name="Daum C."/>
            <person name="Ezra D."/>
            <person name="Gonzalez J."/>
            <person name="Henrissat B."/>
            <person name="Kuo A."/>
            <person name="Liang C."/>
            <person name="Lipzen A."/>
            <person name="Lutzoni F."/>
            <person name="Magnuson J."/>
            <person name="Mondo S."/>
            <person name="Nolan M."/>
            <person name="Ohm R."/>
            <person name="Pangilinan J."/>
            <person name="Park H.-J."/>
            <person name="Ramirez L."/>
            <person name="Alfaro M."/>
            <person name="Sun H."/>
            <person name="Tritt A."/>
            <person name="Yoshinaga Y."/>
            <person name="Zwiers L.-H."/>
            <person name="Turgeon B."/>
            <person name="Goodwin S."/>
            <person name="Spatafora J."/>
            <person name="Crous P."/>
            <person name="Grigoriev I."/>
        </authorList>
    </citation>
    <scope>NUCLEOTIDE SEQUENCE</scope>
    <source>
        <strain evidence="2">ATCC 16933</strain>
    </source>
</reference>
<dbReference type="InterPro" id="IPR002575">
    <property type="entry name" value="Aminoglycoside_PTrfase"/>
</dbReference>
<dbReference type="SUPFAM" id="SSF56112">
    <property type="entry name" value="Protein kinase-like (PK-like)"/>
    <property type="match status" value="1"/>
</dbReference>
<evidence type="ECO:0000313" key="2">
    <source>
        <dbReference type="EMBL" id="KAF2454310.1"/>
    </source>
</evidence>
<dbReference type="Proteomes" id="UP000799766">
    <property type="component" value="Unassembled WGS sequence"/>
</dbReference>
<dbReference type="InterPro" id="IPR011009">
    <property type="entry name" value="Kinase-like_dom_sf"/>
</dbReference>
<proteinExistence type="predicted"/>
<name>A0A6A6NR66_9PEZI</name>
<dbReference type="InterPro" id="IPR051678">
    <property type="entry name" value="AGP_Transferase"/>
</dbReference>
<feature type="domain" description="Aminoglycoside phosphotransferase" evidence="1">
    <location>
        <begin position="129"/>
        <end position="208"/>
    </location>
</feature>
<dbReference type="PANTHER" id="PTHR21310:SF15">
    <property type="entry name" value="AMINOGLYCOSIDE PHOSPHOTRANSFERASE DOMAIN-CONTAINING PROTEIN"/>
    <property type="match status" value="1"/>
</dbReference>
<organism evidence="2 3">
    <name type="scientific">Lineolata rhizophorae</name>
    <dbReference type="NCBI Taxonomy" id="578093"/>
    <lineage>
        <taxon>Eukaryota</taxon>
        <taxon>Fungi</taxon>
        <taxon>Dikarya</taxon>
        <taxon>Ascomycota</taxon>
        <taxon>Pezizomycotina</taxon>
        <taxon>Dothideomycetes</taxon>
        <taxon>Dothideomycetes incertae sedis</taxon>
        <taxon>Lineolatales</taxon>
        <taxon>Lineolataceae</taxon>
        <taxon>Lineolata</taxon>
    </lineage>
</organism>